<evidence type="ECO:0000256" key="1">
    <source>
        <dbReference type="SAM" id="Phobius"/>
    </source>
</evidence>
<keyword evidence="1" id="KW-0472">Membrane</keyword>
<keyword evidence="3" id="KW-1185">Reference proteome</keyword>
<dbReference type="EMBL" id="JAVDYF010000001">
    <property type="protein sequence ID" value="MDR7354913.1"/>
    <property type="molecule type" value="Genomic_DNA"/>
</dbReference>
<proteinExistence type="predicted"/>
<feature type="transmembrane region" description="Helical" evidence="1">
    <location>
        <begin position="188"/>
        <end position="209"/>
    </location>
</feature>
<organism evidence="2 3">
    <name type="scientific">Corynebacterium felinum</name>
    <dbReference type="NCBI Taxonomy" id="131318"/>
    <lineage>
        <taxon>Bacteria</taxon>
        <taxon>Bacillati</taxon>
        <taxon>Actinomycetota</taxon>
        <taxon>Actinomycetes</taxon>
        <taxon>Mycobacteriales</taxon>
        <taxon>Corynebacteriaceae</taxon>
        <taxon>Corynebacterium</taxon>
    </lineage>
</organism>
<comment type="caution">
    <text evidence="2">The sequence shown here is derived from an EMBL/GenBank/DDBJ whole genome shotgun (WGS) entry which is preliminary data.</text>
</comment>
<dbReference type="Proteomes" id="UP001183619">
    <property type="component" value="Unassembled WGS sequence"/>
</dbReference>
<protein>
    <recommendedName>
        <fullName evidence="4">ABC-2 family transporter protein</fullName>
    </recommendedName>
</protein>
<sequence length="219" mass="23483">MGIGLATFTAMLGFLYFFALVGKMDQDPANAMFRQYSAVFAMSFTISMCVAVIYGAVVYARFIVTDYVGNRRIQLYTYPLGRKTLFLAKNIACASVQLAATFLGLLVATCVFFLSEAFSPLVEGKTGSILWIEVLLKVVVVTFLALALSLISGIVGMWRRSVITTIIVAILAVCMAGNIIAFSLNASVVYSAIATVVAAIVAVTMVVACSKHIAIDEVL</sequence>
<evidence type="ECO:0000313" key="2">
    <source>
        <dbReference type="EMBL" id="MDR7354913.1"/>
    </source>
</evidence>
<reference evidence="2 3" key="1">
    <citation type="submission" date="2023-07" db="EMBL/GenBank/DDBJ databases">
        <title>Sequencing the genomes of 1000 actinobacteria strains.</title>
        <authorList>
            <person name="Klenk H.-P."/>
        </authorList>
    </citation>
    <scope>NUCLEOTIDE SEQUENCE [LARGE SCALE GENOMIC DNA]</scope>
    <source>
        <strain evidence="2 3">DSM 44508</strain>
    </source>
</reference>
<feature type="transmembrane region" description="Helical" evidence="1">
    <location>
        <begin position="35"/>
        <end position="64"/>
    </location>
</feature>
<feature type="transmembrane region" description="Helical" evidence="1">
    <location>
        <begin position="162"/>
        <end position="182"/>
    </location>
</feature>
<accession>A0ABU2BB01</accession>
<feature type="transmembrane region" description="Helical" evidence="1">
    <location>
        <begin position="134"/>
        <end position="155"/>
    </location>
</feature>
<name>A0ABU2BB01_9CORY</name>
<keyword evidence="1" id="KW-0812">Transmembrane</keyword>
<gene>
    <name evidence="2" type="ORF">J2S37_001451</name>
</gene>
<keyword evidence="1" id="KW-1133">Transmembrane helix</keyword>
<feature type="transmembrane region" description="Helical" evidence="1">
    <location>
        <begin position="85"/>
        <end position="114"/>
    </location>
</feature>
<evidence type="ECO:0000313" key="3">
    <source>
        <dbReference type="Proteomes" id="UP001183619"/>
    </source>
</evidence>
<evidence type="ECO:0008006" key="4">
    <source>
        <dbReference type="Google" id="ProtNLM"/>
    </source>
</evidence>